<feature type="binding site" evidence="6">
    <location>
        <position position="169"/>
    </location>
    <ligand>
        <name>S-adenosyl-L-methionine</name>
        <dbReference type="ChEBI" id="CHEBI:59789"/>
    </ligand>
</feature>
<evidence type="ECO:0000256" key="4">
    <source>
        <dbReference type="ARBA" id="ARBA00022691"/>
    </source>
</evidence>
<keyword evidence="2 6" id="KW-0489">Methyltransferase</keyword>
<dbReference type="Ensembl" id="ENSSMAT00000038184.1">
    <property type="protein sequence ID" value="ENSSMAP00000048400.1"/>
    <property type="gene ID" value="ENSSMAG00000008229.2"/>
</dbReference>
<evidence type="ECO:0000256" key="6">
    <source>
        <dbReference type="PROSITE-ProRule" id="PRU01026"/>
    </source>
</evidence>
<dbReference type="PANTHER" id="PTHR11727">
    <property type="entry name" value="DIMETHYLADENOSINE TRANSFERASE"/>
    <property type="match status" value="1"/>
</dbReference>
<organism evidence="10 11">
    <name type="scientific">Scophthalmus maximus</name>
    <name type="common">Turbot</name>
    <name type="synonym">Psetta maxima</name>
    <dbReference type="NCBI Taxonomy" id="52904"/>
    <lineage>
        <taxon>Eukaryota</taxon>
        <taxon>Metazoa</taxon>
        <taxon>Chordata</taxon>
        <taxon>Craniata</taxon>
        <taxon>Vertebrata</taxon>
        <taxon>Euteleostomi</taxon>
        <taxon>Actinopterygii</taxon>
        <taxon>Neopterygii</taxon>
        <taxon>Teleostei</taxon>
        <taxon>Neoteleostei</taxon>
        <taxon>Acanthomorphata</taxon>
        <taxon>Carangaria</taxon>
        <taxon>Pleuronectiformes</taxon>
        <taxon>Pleuronectoidei</taxon>
        <taxon>Scophthalmidae</taxon>
        <taxon>Scophthalmus</taxon>
    </lineage>
</organism>
<dbReference type="InterPro" id="IPR020598">
    <property type="entry name" value="rRNA_Ade_methylase_Trfase_N"/>
</dbReference>
<reference evidence="10" key="1">
    <citation type="submission" date="2023-05" db="EMBL/GenBank/DDBJ databases">
        <title>High-quality long-read genome of Scophthalmus maximus.</title>
        <authorList>
            <person name="Lien S."/>
            <person name="Martinez P."/>
        </authorList>
    </citation>
    <scope>NUCLEOTIDE SEQUENCE [LARGE SCALE GENOMIC DNA]</scope>
</reference>
<dbReference type="EC" id="2.1.1.-" evidence="7"/>
<dbReference type="Proteomes" id="UP000694558">
    <property type="component" value="Chromosome 17"/>
</dbReference>
<dbReference type="CDD" id="cd02440">
    <property type="entry name" value="AdoMet_MTases"/>
    <property type="match status" value="1"/>
</dbReference>
<dbReference type="GO" id="GO:0000179">
    <property type="term" value="F:rRNA (adenine-N6,N6-)-dimethyltransferase activity"/>
    <property type="evidence" value="ECO:0007669"/>
    <property type="project" value="UniProtKB-UniRule"/>
</dbReference>
<dbReference type="InterPro" id="IPR001737">
    <property type="entry name" value="KsgA/Erm"/>
</dbReference>
<dbReference type="PROSITE" id="PS51689">
    <property type="entry name" value="SAM_RNA_A_N6_MT"/>
    <property type="match status" value="1"/>
</dbReference>
<evidence type="ECO:0000256" key="5">
    <source>
        <dbReference type="ARBA" id="ARBA00022884"/>
    </source>
</evidence>
<dbReference type="PANTHER" id="PTHR11727:SF17">
    <property type="entry name" value="DIMETHYLADENOSINE TRANSFERASE 1, MITOCHONDRIAL"/>
    <property type="match status" value="1"/>
</dbReference>
<evidence type="ECO:0000256" key="2">
    <source>
        <dbReference type="ARBA" id="ARBA00022603"/>
    </source>
</evidence>
<protein>
    <recommendedName>
        <fullName evidence="7">rRNA adenine N(6)-methyltransferase</fullName>
        <ecNumber evidence="7">2.1.1.-</ecNumber>
    </recommendedName>
</protein>
<comment type="similarity">
    <text evidence="6 7">Belongs to the class I-like SAM-binding methyltransferase superfamily. rRNA adenine N(6)-methyltransferase family.</text>
</comment>
<evidence type="ECO:0000259" key="9">
    <source>
        <dbReference type="SMART" id="SM00650"/>
    </source>
</evidence>
<keyword evidence="7" id="KW-0698">rRNA processing</keyword>
<dbReference type="GO" id="GO:0006391">
    <property type="term" value="P:transcription initiation at mitochondrial promoter"/>
    <property type="evidence" value="ECO:0007669"/>
    <property type="project" value="TreeGrafter"/>
</dbReference>
<accession>A0A8D3CM92</accession>
<keyword evidence="4 6" id="KW-0949">S-adenosyl-L-methionine</keyword>
<evidence type="ECO:0000256" key="1">
    <source>
        <dbReference type="ARBA" id="ARBA00004173"/>
    </source>
</evidence>
<feature type="binding site" evidence="6">
    <location>
        <position position="85"/>
    </location>
    <ligand>
        <name>S-adenosyl-L-methionine</name>
        <dbReference type="ChEBI" id="CHEBI:59789"/>
    </ligand>
</feature>
<proteinExistence type="inferred from homology"/>
<feature type="binding site" evidence="6">
    <location>
        <position position="36"/>
    </location>
    <ligand>
        <name>S-adenosyl-L-methionine</name>
        <dbReference type="ChEBI" id="CHEBI:59789"/>
    </ligand>
</feature>
<dbReference type="Gene3D" id="3.40.50.150">
    <property type="entry name" value="Vaccinia Virus protein VP39"/>
    <property type="match status" value="1"/>
</dbReference>
<evidence type="ECO:0000256" key="3">
    <source>
        <dbReference type="ARBA" id="ARBA00022679"/>
    </source>
</evidence>
<feature type="binding site" evidence="6">
    <location>
        <position position="38"/>
    </location>
    <ligand>
        <name>S-adenosyl-L-methionine</name>
        <dbReference type="ChEBI" id="CHEBI:59789"/>
    </ligand>
</feature>
<dbReference type="GO" id="GO:0005759">
    <property type="term" value="C:mitochondrial matrix"/>
    <property type="evidence" value="ECO:0007669"/>
    <property type="project" value="TreeGrafter"/>
</dbReference>
<reference evidence="10" key="2">
    <citation type="submission" date="2025-08" db="UniProtKB">
        <authorList>
            <consortium name="Ensembl"/>
        </authorList>
    </citation>
    <scope>IDENTIFICATION</scope>
</reference>
<dbReference type="InterPro" id="IPR029063">
    <property type="entry name" value="SAM-dependent_MTases_sf"/>
</dbReference>
<feature type="domain" description="Ribosomal RNA adenine methylase transferase N-terminal" evidence="9">
    <location>
        <begin position="43"/>
        <end position="262"/>
    </location>
</feature>
<keyword evidence="3 6" id="KW-0808">Transferase</keyword>
<dbReference type="Pfam" id="PF00398">
    <property type="entry name" value="RrnaAD"/>
    <property type="match status" value="1"/>
</dbReference>
<dbReference type="GO" id="GO:0034246">
    <property type="term" value="F:mitochondrial transcription factor activity"/>
    <property type="evidence" value="ECO:0007669"/>
    <property type="project" value="TreeGrafter"/>
</dbReference>
<dbReference type="GeneTree" id="ENSGT00950000183142"/>
<gene>
    <name evidence="10" type="primary">tfb1m</name>
</gene>
<dbReference type="Gene3D" id="1.10.8.100">
    <property type="entry name" value="Ribosomal RNA adenine dimethylase-like, domain 2"/>
    <property type="match status" value="1"/>
</dbReference>
<evidence type="ECO:0000256" key="7">
    <source>
        <dbReference type="RuleBase" id="RU362106"/>
    </source>
</evidence>
<dbReference type="SUPFAM" id="SSF53335">
    <property type="entry name" value="S-adenosyl-L-methionine-dependent methyltransferases"/>
    <property type="match status" value="1"/>
</dbReference>
<dbReference type="FunFam" id="1.10.8.100:FF:000004">
    <property type="entry name" value="rRNA adenine N(6)-methyltransferase"/>
    <property type="match status" value="1"/>
</dbReference>
<evidence type="ECO:0000313" key="10">
    <source>
        <dbReference type="Ensembl" id="ENSSMAP00000048400.1"/>
    </source>
</evidence>
<feature type="binding site" evidence="6">
    <location>
        <position position="111"/>
    </location>
    <ligand>
        <name>S-adenosyl-L-methionine</name>
        <dbReference type="ChEBI" id="CHEBI:59789"/>
    </ligand>
</feature>
<evidence type="ECO:0000313" key="11">
    <source>
        <dbReference type="Proteomes" id="UP000694558"/>
    </source>
</evidence>
<keyword evidence="5 6" id="KW-0694">RNA-binding</keyword>
<dbReference type="InterPro" id="IPR023165">
    <property type="entry name" value="rRNA_Ade_diMease-like_C"/>
</dbReference>
<dbReference type="GO" id="GO:0003723">
    <property type="term" value="F:RNA binding"/>
    <property type="evidence" value="ECO:0007669"/>
    <property type="project" value="UniProtKB-UniRule"/>
</dbReference>
<dbReference type="AlphaFoldDB" id="A0A8D3CM92"/>
<name>A0A8D3CM92_SCOMX</name>
<dbReference type="SMART" id="SM00650">
    <property type="entry name" value="rADc"/>
    <property type="match status" value="1"/>
</dbReference>
<feature type="region of interest" description="Disordered" evidence="8">
    <location>
        <begin position="361"/>
        <end position="381"/>
    </location>
</feature>
<evidence type="ECO:0000256" key="8">
    <source>
        <dbReference type="SAM" id="MobiDB-lite"/>
    </source>
</evidence>
<sequence length="381" mass="42731">MSASGKLASLRLPPLPTVGELIKLYNLRAEKQLSQNFLLDLRLTDKIVRQAGNLMDAHVCEVGPGPGGLTRSILNSGAADLLVVEKDTRFIPGLKLLSEAAPGRLRIVHGDILTYRTDRGFPATVSKPWGGGEKWKLYKLLLRSVKYKQITETEKCGSTDPPNLHIIGNLPFSVSTPLIIKWLEDMANGTGPFVYGRTRLTLTFQKEVAERLTASTGSKQRSRLSVMAQYLCTVRNCFTIPGRAFVPKPEVDVGVVHFTPLVQPQIQQPFKLVEKVVRNIFQFRRKYCHKGVEKLFPEACRMELTQEMMQKADVDPTLRATELTISQFRALADAYAQLCSREPSLLSYEFREELRLKHLGRRRNSPTDALSSTPPEPLQTC</sequence>
<comment type="subcellular location">
    <subcellularLocation>
        <location evidence="1">Mitochondrion</location>
    </subcellularLocation>
</comment>
<feature type="binding site" evidence="6">
    <location>
        <position position="63"/>
    </location>
    <ligand>
        <name>S-adenosyl-L-methionine</name>
        <dbReference type="ChEBI" id="CHEBI:59789"/>
    </ligand>
</feature>